<dbReference type="Proteomes" id="UP000717996">
    <property type="component" value="Unassembled WGS sequence"/>
</dbReference>
<feature type="region of interest" description="Disordered" evidence="1">
    <location>
        <begin position="18"/>
        <end position="66"/>
    </location>
</feature>
<evidence type="ECO:0000256" key="1">
    <source>
        <dbReference type="SAM" id="MobiDB-lite"/>
    </source>
</evidence>
<evidence type="ECO:0000313" key="2">
    <source>
        <dbReference type="EMBL" id="KAG1538421.1"/>
    </source>
</evidence>
<comment type="caution">
    <text evidence="2">The sequence shown here is derived from an EMBL/GenBank/DDBJ whole genome shotgun (WGS) entry which is preliminary data.</text>
</comment>
<accession>A0A9P6Y3D1</accession>
<reference evidence="2" key="1">
    <citation type="journal article" date="2020" name="Microb. Genom.">
        <title>Genetic diversity of clinical and environmental Mucorales isolates obtained from an investigation of mucormycosis cases among solid organ transplant recipients.</title>
        <authorList>
            <person name="Nguyen M.H."/>
            <person name="Kaul D."/>
            <person name="Muto C."/>
            <person name="Cheng S.J."/>
            <person name="Richter R.A."/>
            <person name="Bruno V.M."/>
            <person name="Liu G."/>
            <person name="Beyhan S."/>
            <person name="Sundermann A.J."/>
            <person name="Mounaud S."/>
            <person name="Pasculle A.W."/>
            <person name="Nierman W.C."/>
            <person name="Driscoll E."/>
            <person name="Cumbie R."/>
            <person name="Clancy C.J."/>
            <person name="Dupont C.L."/>
        </authorList>
    </citation>
    <scope>NUCLEOTIDE SEQUENCE</scope>
    <source>
        <strain evidence="2">GL16</strain>
    </source>
</reference>
<organism evidence="2 3">
    <name type="scientific">Rhizopus oryzae</name>
    <name type="common">Mucormycosis agent</name>
    <name type="synonym">Rhizopus arrhizus var. delemar</name>
    <dbReference type="NCBI Taxonomy" id="64495"/>
    <lineage>
        <taxon>Eukaryota</taxon>
        <taxon>Fungi</taxon>
        <taxon>Fungi incertae sedis</taxon>
        <taxon>Mucoromycota</taxon>
        <taxon>Mucoromycotina</taxon>
        <taxon>Mucoromycetes</taxon>
        <taxon>Mucorales</taxon>
        <taxon>Mucorineae</taxon>
        <taxon>Rhizopodaceae</taxon>
        <taxon>Rhizopus</taxon>
    </lineage>
</organism>
<protein>
    <submittedName>
        <fullName evidence="2">Uncharacterized protein</fullName>
    </submittedName>
</protein>
<gene>
    <name evidence="2" type="ORF">G6F51_009782</name>
</gene>
<proteinExistence type="predicted"/>
<name>A0A9P6Y3D1_RHIOR</name>
<sequence length="195" mass="22362">MMADNMDFECLSLSDQDYTEDVTEKPRRLTKKSKVYLQGPSNFESNEEEKSVKDLKHKSEAEKGNDTSIQTKIEAFPNAHAITKKVSVKTAADNVDINLSSAYRFKQQWKEEDTLLLTAFYNHVRKHCAGSFKRLKKIPKKNKSMDFEKNYVFLDEAGLTSTSAVLKVGLKMLLPELEQERALFELPAKRYGRSL</sequence>
<dbReference type="AlphaFoldDB" id="A0A9P6Y3D1"/>
<feature type="compositionally biased region" description="Basic and acidic residues" evidence="1">
    <location>
        <begin position="48"/>
        <end position="65"/>
    </location>
</feature>
<evidence type="ECO:0000313" key="3">
    <source>
        <dbReference type="Proteomes" id="UP000717996"/>
    </source>
</evidence>
<dbReference type="EMBL" id="JAANIT010001864">
    <property type="protein sequence ID" value="KAG1538421.1"/>
    <property type="molecule type" value="Genomic_DNA"/>
</dbReference>